<protein>
    <submittedName>
        <fullName evidence="1">Uncharacterized protein</fullName>
    </submittedName>
</protein>
<organism evidence="1">
    <name type="scientific">Castor canadensis</name>
    <name type="common">American beaver</name>
    <dbReference type="NCBI Taxonomy" id="51338"/>
    <lineage>
        <taxon>Eukaryota</taxon>
        <taxon>Metazoa</taxon>
        <taxon>Chordata</taxon>
        <taxon>Craniata</taxon>
        <taxon>Vertebrata</taxon>
        <taxon>Euteleostomi</taxon>
        <taxon>Mammalia</taxon>
        <taxon>Eutheria</taxon>
        <taxon>Euarchontoglires</taxon>
        <taxon>Glires</taxon>
        <taxon>Rodentia</taxon>
        <taxon>Castorimorpha</taxon>
        <taxon>Castoridae</taxon>
        <taxon>Castor</taxon>
    </lineage>
</organism>
<accession>A0A8C0WPT9</accession>
<name>A0A8C0WPT9_CASCN</name>
<sequence length="58" mass="6701">MCIHKFSNSSLKLHPLSENPKSKLLYNLKLFECSHGTTSGKFHTMKLCFIHKIIKNIL</sequence>
<dbReference type="AlphaFoldDB" id="A0A8C0WPT9"/>
<reference evidence="1" key="1">
    <citation type="submission" date="2023-09" db="UniProtKB">
        <authorList>
            <consortium name="Ensembl"/>
        </authorList>
    </citation>
    <scope>IDENTIFICATION</scope>
</reference>
<dbReference type="Ensembl" id="ENSCCNT00000019733.1">
    <property type="protein sequence ID" value="ENSCCNP00000015096.1"/>
    <property type="gene ID" value="ENSCCNG00000015505.1"/>
</dbReference>
<proteinExistence type="predicted"/>
<evidence type="ECO:0000313" key="1">
    <source>
        <dbReference type="Ensembl" id="ENSCCNP00000015096.1"/>
    </source>
</evidence>